<proteinExistence type="predicted"/>
<feature type="compositionally biased region" description="Pro residues" evidence="1">
    <location>
        <begin position="209"/>
        <end position="230"/>
    </location>
</feature>
<reference evidence="2 3" key="1">
    <citation type="submission" date="2022-11" db="EMBL/GenBank/DDBJ databases">
        <title>Minimal conservation of predation-associated metabolite biosynthetic gene clusters underscores biosynthetic potential of Myxococcota including descriptions for ten novel species: Archangium lansinium sp. nov., Myxococcus landrumus sp. nov., Nannocystis bai.</title>
        <authorList>
            <person name="Ahearne A."/>
            <person name="Stevens C."/>
            <person name="Dowd S."/>
        </authorList>
    </citation>
    <scope>NUCLEOTIDE SEQUENCE [LARGE SCALE GENOMIC DNA]</scope>
    <source>
        <strain evidence="2 3">NCELM</strain>
    </source>
</reference>
<evidence type="ECO:0000313" key="3">
    <source>
        <dbReference type="Proteomes" id="UP001217838"/>
    </source>
</evidence>
<dbReference type="RefSeq" id="WP_272001602.1">
    <property type="nucleotide sequence ID" value="NZ_JAQNDN010000015.1"/>
</dbReference>
<gene>
    <name evidence="2" type="ORF">POL58_26940</name>
</gene>
<accession>A0ABT5BBB0</accession>
<evidence type="ECO:0000313" key="2">
    <source>
        <dbReference type="EMBL" id="MDC0671415.1"/>
    </source>
</evidence>
<dbReference type="EMBL" id="JAQNDN010000015">
    <property type="protein sequence ID" value="MDC0671415.1"/>
    <property type="molecule type" value="Genomic_DNA"/>
</dbReference>
<evidence type="ECO:0008006" key="4">
    <source>
        <dbReference type="Google" id="ProtNLM"/>
    </source>
</evidence>
<feature type="compositionally biased region" description="Pro residues" evidence="1">
    <location>
        <begin position="240"/>
        <end position="258"/>
    </location>
</feature>
<comment type="caution">
    <text evidence="2">The sequence shown here is derived from an EMBL/GenBank/DDBJ whole genome shotgun (WGS) entry which is preliminary data.</text>
</comment>
<organism evidence="2 3">
    <name type="scientific">Nannocystis radixulma</name>
    <dbReference type="NCBI Taxonomy" id="2995305"/>
    <lineage>
        <taxon>Bacteria</taxon>
        <taxon>Pseudomonadati</taxon>
        <taxon>Myxococcota</taxon>
        <taxon>Polyangia</taxon>
        <taxon>Nannocystales</taxon>
        <taxon>Nannocystaceae</taxon>
        <taxon>Nannocystis</taxon>
    </lineage>
</organism>
<keyword evidence="3" id="KW-1185">Reference proteome</keyword>
<feature type="region of interest" description="Disordered" evidence="1">
    <location>
        <begin position="207"/>
        <end position="282"/>
    </location>
</feature>
<dbReference type="Proteomes" id="UP001217838">
    <property type="component" value="Unassembled WGS sequence"/>
</dbReference>
<name>A0ABT5BBB0_9BACT</name>
<sequence>MLPWIFALAAAAGSPAPEGPPPRPRLVIAGGPLFGPHAAGESTCQVHQGVQRCEHTGNFFGVGANLELRARIVGPLYFHGRAAVVGNVRQRPYGVHKGLVDIGGGLGVYSRLAFIRVEYMFVPTFGPDTYRPPFYDKQSGRDVWGRSAGMVSGGVRKYFTPRLAGELWGGLVIGPHSQRTTLQEDAGIDRILVTFLASVGIAFDLIPGREPPPPRPAPTTTPVAPVPTPESAPAVTAPAPAAPAPAAPVPAAPVPAEPAPAEASQPPPAGEPAIGPWQPAPQ</sequence>
<protein>
    <recommendedName>
        <fullName evidence="4">Outer membrane protein beta-barrel domain-containing protein</fullName>
    </recommendedName>
</protein>
<evidence type="ECO:0000256" key="1">
    <source>
        <dbReference type="SAM" id="MobiDB-lite"/>
    </source>
</evidence>